<keyword evidence="2 8" id="KW-0732">Signal</keyword>
<evidence type="ECO:0000313" key="10">
    <source>
        <dbReference type="Proteomes" id="UP001208935"/>
    </source>
</evidence>
<feature type="region of interest" description="Disordered" evidence="7">
    <location>
        <begin position="40"/>
        <end position="59"/>
    </location>
</feature>
<organism evidence="9 10">
    <name type="scientific">Verminephrobacter aporrectodeae subsp. tuberculatae</name>
    <dbReference type="NCBI Taxonomy" id="1110392"/>
    <lineage>
        <taxon>Bacteria</taxon>
        <taxon>Pseudomonadati</taxon>
        <taxon>Pseudomonadota</taxon>
        <taxon>Betaproteobacteria</taxon>
        <taxon>Burkholderiales</taxon>
        <taxon>Comamonadaceae</taxon>
        <taxon>Verminephrobacter</taxon>
    </lineage>
</organism>
<keyword evidence="6" id="KW-0449">Lipoprotein</keyword>
<keyword evidence="5" id="KW-0998">Cell outer membrane</keyword>
<keyword evidence="3" id="KW-0472">Membrane</keyword>
<evidence type="ECO:0008006" key="11">
    <source>
        <dbReference type="Google" id="ProtNLM"/>
    </source>
</evidence>
<accession>A0ABT3KU33</accession>
<sequence>MLRVSPILVRTLALAASAAILPGCGQRGPLYLPATPAQTLASGSDADAAKAPTSAAPGR</sequence>
<comment type="caution">
    <text evidence="9">The sequence shown here is derived from an EMBL/GenBank/DDBJ whole genome shotgun (WGS) entry which is preliminary data.</text>
</comment>
<dbReference type="GeneID" id="96997606"/>
<name>A0ABT3KU33_9BURK</name>
<evidence type="ECO:0000256" key="3">
    <source>
        <dbReference type="ARBA" id="ARBA00023136"/>
    </source>
</evidence>
<dbReference type="RefSeq" id="WP_081479668.1">
    <property type="nucleotide sequence ID" value="NZ_QZCV01000002.1"/>
</dbReference>
<feature type="signal peptide" evidence="8">
    <location>
        <begin position="1"/>
        <end position="18"/>
    </location>
</feature>
<protein>
    <recommendedName>
        <fullName evidence="11">Lipoprotein-attachment site-containing protein</fullName>
    </recommendedName>
</protein>
<evidence type="ECO:0000256" key="1">
    <source>
        <dbReference type="ARBA" id="ARBA00004459"/>
    </source>
</evidence>
<feature type="compositionally biased region" description="Low complexity" evidence="7">
    <location>
        <begin position="44"/>
        <end position="59"/>
    </location>
</feature>
<evidence type="ECO:0000256" key="5">
    <source>
        <dbReference type="ARBA" id="ARBA00023237"/>
    </source>
</evidence>
<evidence type="ECO:0000256" key="6">
    <source>
        <dbReference type="ARBA" id="ARBA00023288"/>
    </source>
</evidence>
<gene>
    <name evidence="9" type="ORF">D5039_11935</name>
</gene>
<dbReference type="NCBIfam" id="NF047847">
    <property type="entry name" value="SS_mature_LptM"/>
    <property type="match status" value="1"/>
</dbReference>
<dbReference type="Pfam" id="PF13627">
    <property type="entry name" value="LptM_cons"/>
    <property type="match status" value="1"/>
</dbReference>
<reference evidence="10" key="1">
    <citation type="submission" date="2023-07" db="EMBL/GenBank/DDBJ databases">
        <title>Verminephrobacter genomes.</title>
        <authorList>
            <person name="Lund M.B."/>
        </authorList>
    </citation>
    <scope>NUCLEOTIDE SEQUENCE [LARGE SCALE GENOMIC DNA]</scope>
    <source>
        <strain evidence="10">AtM5-05</strain>
    </source>
</reference>
<keyword evidence="10" id="KW-1185">Reference proteome</keyword>
<evidence type="ECO:0000256" key="7">
    <source>
        <dbReference type="SAM" id="MobiDB-lite"/>
    </source>
</evidence>
<dbReference type="InterPro" id="IPR032831">
    <property type="entry name" value="LptM_cons"/>
</dbReference>
<evidence type="ECO:0000256" key="8">
    <source>
        <dbReference type="SAM" id="SignalP"/>
    </source>
</evidence>
<evidence type="ECO:0000313" key="9">
    <source>
        <dbReference type="EMBL" id="MCW5321840.1"/>
    </source>
</evidence>
<dbReference type="EMBL" id="QZCW01000002">
    <property type="protein sequence ID" value="MCW5321840.1"/>
    <property type="molecule type" value="Genomic_DNA"/>
</dbReference>
<comment type="subcellular location">
    <subcellularLocation>
        <location evidence="1">Cell outer membrane</location>
        <topology evidence="1">Lipid-anchor</topology>
    </subcellularLocation>
</comment>
<evidence type="ECO:0000256" key="2">
    <source>
        <dbReference type="ARBA" id="ARBA00022729"/>
    </source>
</evidence>
<evidence type="ECO:0000256" key="4">
    <source>
        <dbReference type="ARBA" id="ARBA00023139"/>
    </source>
</evidence>
<proteinExistence type="predicted"/>
<dbReference type="Proteomes" id="UP001208935">
    <property type="component" value="Unassembled WGS sequence"/>
</dbReference>
<keyword evidence="4" id="KW-0564">Palmitate</keyword>
<feature type="chain" id="PRO_5046901168" description="Lipoprotein-attachment site-containing protein" evidence="8">
    <location>
        <begin position="19"/>
        <end position="59"/>
    </location>
</feature>